<keyword evidence="1" id="KW-1133">Transmembrane helix</keyword>
<dbReference type="Pfam" id="PF19040">
    <property type="entry name" value="SGNH"/>
    <property type="match status" value="1"/>
</dbReference>
<evidence type="ECO:0000256" key="1">
    <source>
        <dbReference type="SAM" id="Phobius"/>
    </source>
</evidence>
<reference evidence="4 5" key="1">
    <citation type="submission" date="2017-08" db="EMBL/GenBank/DDBJ databases">
        <title>Genomic and metabolic characterisation of spoilage-associated Pseudomonas species.</title>
        <authorList>
            <person name="Stanborough T."/>
            <person name="Fegan N."/>
            <person name="Powell S.M."/>
            <person name="Singh T."/>
            <person name="Tamplin M.L."/>
            <person name="Chandry P.S."/>
        </authorList>
    </citation>
    <scope>NUCLEOTIDE SEQUENCE [LARGE SCALE GENOMIC DNA]</scope>
    <source>
        <strain evidence="4 5">F1801</strain>
    </source>
</reference>
<dbReference type="PANTHER" id="PTHR23028:SF53">
    <property type="entry name" value="ACYL_TRANSF_3 DOMAIN-CONTAINING PROTEIN"/>
    <property type="match status" value="1"/>
</dbReference>
<evidence type="ECO:0000259" key="2">
    <source>
        <dbReference type="Pfam" id="PF01757"/>
    </source>
</evidence>
<dbReference type="InterPro" id="IPR050879">
    <property type="entry name" value="Acyltransferase_3"/>
</dbReference>
<dbReference type="InterPro" id="IPR043968">
    <property type="entry name" value="SGNH"/>
</dbReference>
<keyword evidence="1" id="KW-0812">Transmembrane</keyword>
<feature type="transmembrane region" description="Helical" evidence="1">
    <location>
        <begin position="221"/>
        <end position="240"/>
    </location>
</feature>
<dbReference type="Proteomes" id="UP000215861">
    <property type="component" value="Unassembled WGS sequence"/>
</dbReference>
<dbReference type="InterPro" id="IPR002656">
    <property type="entry name" value="Acyl_transf_3_dom"/>
</dbReference>
<dbReference type="GO" id="GO:0016020">
    <property type="term" value="C:membrane"/>
    <property type="evidence" value="ECO:0007669"/>
    <property type="project" value="TreeGrafter"/>
</dbReference>
<feature type="domain" description="SGNH" evidence="3">
    <location>
        <begin position="397"/>
        <end position="646"/>
    </location>
</feature>
<dbReference type="PANTHER" id="PTHR23028">
    <property type="entry name" value="ACETYLTRANSFERASE"/>
    <property type="match status" value="1"/>
</dbReference>
<feature type="transmembrane region" description="Helical" evidence="1">
    <location>
        <begin position="276"/>
        <end position="294"/>
    </location>
</feature>
<evidence type="ECO:0000313" key="5">
    <source>
        <dbReference type="Proteomes" id="UP000215861"/>
    </source>
</evidence>
<feature type="transmembrane region" description="Helical" evidence="1">
    <location>
        <begin position="138"/>
        <end position="159"/>
    </location>
</feature>
<keyword evidence="1" id="KW-0472">Membrane</keyword>
<gene>
    <name evidence="4" type="ORF">CJU81_02185</name>
</gene>
<organism evidence="4 5">
    <name type="scientific">Pseudomonas fragi</name>
    <dbReference type="NCBI Taxonomy" id="296"/>
    <lineage>
        <taxon>Bacteria</taxon>
        <taxon>Pseudomonadati</taxon>
        <taxon>Pseudomonadota</taxon>
        <taxon>Gammaproteobacteria</taxon>
        <taxon>Pseudomonadales</taxon>
        <taxon>Pseudomonadaceae</taxon>
        <taxon>Pseudomonas</taxon>
    </lineage>
</organism>
<dbReference type="RefSeq" id="WP_095035322.1">
    <property type="nucleotide sequence ID" value="NZ_NQKQ01000001.1"/>
</dbReference>
<feature type="transmembrane region" description="Helical" evidence="1">
    <location>
        <begin position="166"/>
        <end position="184"/>
    </location>
</feature>
<feature type="transmembrane region" description="Helical" evidence="1">
    <location>
        <begin position="75"/>
        <end position="94"/>
    </location>
</feature>
<evidence type="ECO:0000313" key="4">
    <source>
        <dbReference type="EMBL" id="PAA16078.1"/>
    </source>
</evidence>
<dbReference type="GO" id="GO:0009103">
    <property type="term" value="P:lipopolysaccharide biosynthetic process"/>
    <property type="evidence" value="ECO:0007669"/>
    <property type="project" value="TreeGrafter"/>
</dbReference>
<protein>
    <submittedName>
        <fullName evidence="4">Acyltransferase</fullName>
    </submittedName>
</protein>
<feature type="transmembrane region" description="Helical" evidence="1">
    <location>
        <begin position="12"/>
        <end position="28"/>
    </location>
</feature>
<feature type="transmembrane region" description="Helical" evidence="1">
    <location>
        <begin position="34"/>
        <end position="54"/>
    </location>
</feature>
<keyword evidence="4" id="KW-0808">Transferase</keyword>
<accession>A0A267AU06</accession>
<name>A0A267AU06_PSEFR</name>
<comment type="caution">
    <text evidence="4">The sequence shown here is derived from an EMBL/GenBank/DDBJ whole genome shotgun (WGS) entry which is preliminary data.</text>
</comment>
<dbReference type="Pfam" id="PF01757">
    <property type="entry name" value="Acyl_transf_3"/>
    <property type="match status" value="1"/>
</dbReference>
<dbReference type="GO" id="GO:0016747">
    <property type="term" value="F:acyltransferase activity, transferring groups other than amino-acyl groups"/>
    <property type="evidence" value="ECO:0007669"/>
    <property type="project" value="InterPro"/>
</dbReference>
<sequence>MTSLVYRRDIDGLRAVAVIAVVLFHFGVPGFSGGFVGVDVFFVISGYLITSIIWRQREASRFSFVEFWARRARRILPALFVMMAAVLAVGWFLMAPKDYEELGRSVHYQVMFVSNLLFMRQEGYFDAASDLKPLLHTWSLAVEEQFYFVFPLLLTLLCSRFKHWRLALFSLLLVSFGLSVWAVAQHPEKAFFLLPMRAWELLAGAMLAVAPARQTRLTPGAAQGISLLGMGLILVAVFGYDNSTPFPGAAALLPVLGVVALIWANEHQSTWVGRVLSSRLMVGLGLISYSWYLWHWPVFVFGSYAGADEFGPVLTGGLIALTLILGYLSWRFVETPFRERRILAGRRQILVAAGLGILVLGLAGQALRWTDGLPSRLSEQALQYARASEWAPELMACITDDKSPADTPFCRYGQSPAAPAQLLVWGDSHATALIPALEDSARQHGVNVLLASSAGCLPLEGLEHGKRCADYNRRVERTLATEPVRDILLVARWSLYLYGDAKGDHGHALRDSNGHYDRGVAEQRLADGLRARVEQLRKAGYRVWLMKEAPLQPFNPPYRLSRLAMLHQPTAGVGMPVEDHLRQKAFINRLFADIAAADQDVRVLDPTPQLCDASGLCRAEQGGYSLYTDDNHLSQMGAKLVLPVLTPLFEDVVAQGQAMPGEANTAR</sequence>
<feature type="transmembrane region" description="Helical" evidence="1">
    <location>
        <begin position="190"/>
        <end position="209"/>
    </location>
</feature>
<feature type="transmembrane region" description="Helical" evidence="1">
    <location>
        <begin position="349"/>
        <end position="367"/>
    </location>
</feature>
<dbReference type="OrthoDB" id="9767863at2"/>
<proteinExistence type="predicted"/>
<feature type="domain" description="Acyltransferase 3" evidence="2">
    <location>
        <begin position="9"/>
        <end position="330"/>
    </location>
</feature>
<keyword evidence="4" id="KW-0012">Acyltransferase</keyword>
<dbReference type="AlphaFoldDB" id="A0A267AU06"/>
<dbReference type="EMBL" id="NQKQ01000001">
    <property type="protein sequence ID" value="PAA16078.1"/>
    <property type="molecule type" value="Genomic_DNA"/>
</dbReference>
<dbReference type="SUPFAM" id="SSF52266">
    <property type="entry name" value="SGNH hydrolase"/>
    <property type="match status" value="1"/>
</dbReference>
<evidence type="ECO:0000259" key="3">
    <source>
        <dbReference type="Pfam" id="PF19040"/>
    </source>
</evidence>
<feature type="transmembrane region" description="Helical" evidence="1">
    <location>
        <begin position="310"/>
        <end position="328"/>
    </location>
</feature>
<feature type="transmembrane region" description="Helical" evidence="1">
    <location>
        <begin position="246"/>
        <end position="264"/>
    </location>
</feature>